<sequence>MQTILLIAGQTWKTILRNKASFWLTVLLGITLCVATWIGWQHYQTQQQQRLQYSKAVREKWVSKPDKHPHRMAHYGYLVFRDKHPLSFFDFGIESFSGVSIFLEAHKQNTVNFSEAGFSNGTLRFGEMSVAMVLQLLVPLLIFFLGYNAIAGERESGTLKILLCQGVSWRQLMVGKTLGIIAVSFTLFLPVIVLTIVLWAMLSQGQITADAALRLLLLLIAYAAYFAICAGITVLVSAVSRSSKGALTILLGSWIFFLVILPRLTQAAGANIYPAPSKIEFAAAIEEDLHKQGDSHNPDDPHYAGMKAAVLKKYNVKDVKELPFNYGGYVMAEGEKISAGIYADHLRRLTRIYQQQNSFTVAASYINPYLSIRNLSMALTAADFATYASFQEQAEQYRYQLAQRMNRLQMEYIGNNKPAVISHDHWAEMPDFRYRFKTAGSVLQEQGATIMALVCWLGLMTVGLLTASKWARTL</sequence>
<feature type="transmembrane region" description="Helical" evidence="1">
    <location>
        <begin position="178"/>
        <end position="203"/>
    </location>
</feature>
<dbReference type="PANTHER" id="PTHR43471:SF1">
    <property type="entry name" value="ABC TRANSPORTER PERMEASE PROTEIN NOSY-RELATED"/>
    <property type="match status" value="1"/>
</dbReference>
<dbReference type="KEGG" id="coy:HF329_00335"/>
<dbReference type="Pfam" id="PF12040">
    <property type="entry name" value="DUF3526"/>
    <property type="match status" value="1"/>
</dbReference>
<accession>A0AAE6ZC59</accession>
<dbReference type="Proteomes" id="UP000502421">
    <property type="component" value="Chromosome"/>
</dbReference>
<feature type="transmembrane region" description="Helical" evidence="1">
    <location>
        <begin position="245"/>
        <end position="264"/>
    </location>
</feature>
<dbReference type="PANTHER" id="PTHR43471">
    <property type="entry name" value="ABC TRANSPORTER PERMEASE"/>
    <property type="match status" value="1"/>
</dbReference>
<dbReference type="GO" id="GO:0140359">
    <property type="term" value="F:ABC-type transporter activity"/>
    <property type="evidence" value="ECO:0007669"/>
    <property type="project" value="InterPro"/>
</dbReference>
<feature type="transmembrane region" description="Helical" evidence="1">
    <location>
        <begin position="130"/>
        <end position="150"/>
    </location>
</feature>
<dbReference type="RefSeq" id="WP_168802127.1">
    <property type="nucleotide sequence ID" value="NZ_CP051205.1"/>
</dbReference>
<evidence type="ECO:0000313" key="2">
    <source>
        <dbReference type="EMBL" id="QJB29839.1"/>
    </source>
</evidence>
<keyword evidence="1" id="KW-1133">Transmembrane helix</keyword>
<feature type="transmembrane region" description="Helical" evidence="1">
    <location>
        <begin position="215"/>
        <end position="239"/>
    </location>
</feature>
<keyword evidence="1" id="KW-0472">Membrane</keyword>
<name>A0AAE6ZC59_9BACT</name>
<evidence type="ECO:0000256" key="1">
    <source>
        <dbReference type="SAM" id="Phobius"/>
    </source>
</evidence>
<keyword evidence="1" id="KW-0812">Transmembrane</keyword>
<feature type="transmembrane region" description="Helical" evidence="1">
    <location>
        <begin position="20"/>
        <end position="40"/>
    </location>
</feature>
<dbReference type="EMBL" id="CP051205">
    <property type="protein sequence ID" value="QJB29839.1"/>
    <property type="molecule type" value="Genomic_DNA"/>
</dbReference>
<dbReference type="AlphaFoldDB" id="A0AAE6ZC59"/>
<dbReference type="InterPro" id="IPR021913">
    <property type="entry name" value="DUF3526"/>
</dbReference>
<gene>
    <name evidence="2" type="ORF">HF329_00335</name>
</gene>
<protein>
    <submittedName>
        <fullName evidence="2">DUF3526 domain-containing protein</fullName>
    </submittedName>
</protein>
<feature type="transmembrane region" description="Helical" evidence="1">
    <location>
        <begin position="450"/>
        <end position="471"/>
    </location>
</feature>
<proteinExistence type="predicted"/>
<organism evidence="2 3">
    <name type="scientific">Chitinophaga oryzae</name>
    <dbReference type="NCBI Taxonomy" id="2725414"/>
    <lineage>
        <taxon>Bacteria</taxon>
        <taxon>Pseudomonadati</taxon>
        <taxon>Bacteroidota</taxon>
        <taxon>Chitinophagia</taxon>
        <taxon>Chitinophagales</taxon>
        <taxon>Chitinophagaceae</taxon>
        <taxon>Chitinophaga</taxon>
    </lineage>
</organism>
<evidence type="ECO:0000313" key="3">
    <source>
        <dbReference type="Proteomes" id="UP000502421"/>
    </source>
</evidence>
<dbReference type="Pfam" id="PF12679">
    <property type="entry name" value="ABC2_membrane_2"/>
    <property type="match status" value="1"/>
</dbReference>
<dbReference type="GO" id="GO:0005886">
    <property type="term" value="C:plasma membrane"/>
    <property type="evidence" value="ECO:0007669"/>
    <property type="project" value="UniProtKB-SubCell"/>
</dbReference>
<reference evidence="3" key="1">
    <citation type="submission" date="2020-04" db="EMBL/GenBank/DDBJ databases">
        <authorList>
            <person name="Kittiwongwattana C."/>
        </authorList>
    </citation>
    <scope>NUCLEOTIDE SEQUENCE [LARGE SCALE GENOMIC DNA]</scope>
    <source>
        <strain evidence="3">1310</strain>
    </source>
</reference>